<keyword evidence="4" id="KW-0611">Plant defense</keyword>
<dbReference type="InterPro" id="IPR004326">
    <property type="entry name" value="Mlo"/>
</dbReference>
<comment type="subcellular location">
    <subcellularLocation>
        <location evidence="1">Membrane</location>
        <topology evidence="1">Multi-pass membrane protein</topology>
    </subcellularLocation>
</comment>
<keyword evidence="10" id="KW-1185">Reference proteome</keyword>
<dbReference type="GO" id="GO:0051123">
    <property type="term" value="P:RNA polymerase II preinitiation complex assembly"/>
    <property type="evidence" value="ECO:0007669"/>
    <property type="project" value="TreeGrafter"/>
</dbReference>
<keyword evidence="6 8" id="KW-0472">Membrane</keyword>
<keyword evidence="3 8" id="KW-0812">Transmembrane</keyword>
<organism evidence="9 10">
    <name type="scientific">Fraxinus pennsylvanica</name>
    <dbReference type="NCBI Taxonomy" id="56036"/>
    <lineage>
        <taxon>Eukaryota</taxon>
        <taxon>Viridiplantae</taxon>
        <taxon>Streptophyta</taxon>
        <taxon>Embryophyta</taxon>
        <taxon>Tracheophyta</taxon>
        <taxon>Spermatophyta</taxon>
        <taxon>Magnoliopsida</taxon>
        <taxon>eudicotyledons</taxon>
        <taxon>Gunneridae</taxon>
        <taxon>Pentapetalae</taxon>
        <taxon>asterids</taxon>
        <taxon>lamiids</taxon>
        <taxon>Lamiales</taxon>
        <taxon>Oleaceae</taxon>
        <taxon>Oleeae</taxon>
        <taxon>Fraxinus</taxon>
    </lineage>
</organism>
<evidence type="ECO:0000256" key="4">
    <source>
        <dbReference type="ARBA" id="ARBA00022821"/>
    </source>
</evidence>
<proteinExistence type="inferred from homology"/>
<keyword evidence="7" id="KW-0568">Pathogenesis-related protein</keyword>
<accession>A0AAD2DR80</accession>
<sequence>MSDDGEEERAMLEFTPTWVAAAVCTIIVAISLAAEHLLYYAGKVVYCSSLFHKHLLQGLLSAMNQLPDKAIALAAASHIERELQITPWNLSSNFVACTKKNEEKIDRLEITGSFRSQIFTHFVCYVRYKF</sequence>
<evidence type="ECO:0000256" key="6">
    <source>
        <dbReference type="ARBA" id="ARBA00023136"/>
    </source>
</evidence>
<dbReference type="Proteomes" id="UP000834106">
    <property type="component" value="Chromosome 5"/>
</dbReference>
<evidence type="ECO:0000313" key="10">
    <source>
        <dbReference type="Proteomes" id="UP000834106"/>
    </source>
</evidence>
<dbReference type="GO" id="GO:0017025">
    <property type="term" value="F:TBP-class protein binding"/>
    <property type="evidence" value="ECO:0007669"/>
    <property type="project" value="InterPro"/>
</dbReference>
<evidence type="ECO:0000256" key="3">
    <source>
        <dbReference type="ARBA" id="ARBA00022692"/>
    </source>
</evidence>
<dbReference type="EMBL" id="OU503040">
    <property type="protein sequence ID" value="CAI9760945.1"/>
    <property type="molecule type" value="Genomic_DNA"/>
</dbReference>
<evidence type="ECO:0000256" key="5">
    <source>
        <dbReference type="ARBA" id="ARBA00022989"/>
    </source>
</evidence>
<dbReference type="GO" id="GO:0005669">
    <property type="term" value="C:transcription factor TFIID complex"/>
    <property type="evidence" value="ECO:0007669"/>
    <property type="project" value="InterPro"/>
</dbReference>
<evidence type="ECO:0000256" key="8">
    <source>
        <dbReference type="SAM" id="Phobius"/>
    </source>
</evidence>
<evidence type="ECO:0000256" key="1">
    <source>
        <dbReference type="ARBA" id="ARBA00004141"/>
    </source>
</evidence>
<dbReference type="PANTHER" id="PTHR13900">
    <property type="entry name" value="TRANSCRIPTION INITIATION FACTOR TFIID"/>
    <property type="match status" value="1"/>
</dbReference>
<feature type="transmembrane region" description="Helical" evidence="8">
    <location>
        <begin position="18"/>
        <end position="41"/>
    </location>
</feature>
<dbReference type="AlphaFoldDB" id="A0AAD2DR80"/>
<keyword evidence="5 8" id="KW-1133">Transmembrane helix</keyword>
<comment type="similarity">
    <text evidence="2">Belongs to the MLO family.</text>
</comment>
<dbReference type="GO" id="GO:0006952">
    <property type="term" value="P:defense response"/>
    <property type="evidence" value="ECO:0007669"/>
    <property type="project" value="UniProtKB-KW"/>
</dbReference>
<evidence type="ECO:0000256" key="7">
    <source>
        <dbReference type="ARBA" id="ARBA00023265"/>
    </source>
</evidence>
<dbReference type="GO" id="GO:0016251">
    <property type="term" value="F:RNA polymerase II general transcription initiation factor activity"/>
    <property type="evidence" value="ECO:0007669"/>
    <property type="project" value="InterPro"/>
</dbReference>
<dbReference type="Pfam" id="PF03094">
    <property type="entry name" value="Mlo"/>
    <property type="match status" value="1"/>
</dbReference>
<name>A0AAD2DR80_9LAMI</name>
<dbReference type="GO" id="GO:0016020">
    <property type="term" value="C:membrane"/>
    <property type="evidence" value="ECO:0007669"/>
    <property type="project" value="UniProtKB-SubCell"/>
</dbReference>
<protein>
    <submittedName>
        <fullName evidence="9">Uncharacterized protein</fullName>
    </submittedName>
</protein>
<evidence type="ECO:0000256" key="2">
    <source>
        <dbReference type="ARBA" id="ARBA00006574"/>
    </source>
</evidence>
<reference evidence="9" key="1">
    <citation type="submission" date="2023-05" db="EMBL/GenBank/DDBJ databases">
        <authorList>
            <person name="Huff M."/>
        </authorList>
    </citation>
    <scope>NUCLEOTIDE SEQUENCE</scope>
</reference>
<dbReference type="InterPro" id="IPR040240">
    <property type="entry name" value="TAF1"/>
</dbReference>
<dbReference type="GO" id="GO:0004402">
    <property type="term" value="F:histone acetyltransferase activity"/>
    <property type="evidence" value="ECO:0007669"/>
    <property type="project" value="InterPro"/>
</dbReference>
<dbReference type="PANTHER" id="PTHR13900:SF0">
    <property type="entry name" value="TRANSCRIPTION INITIATION FACTOR TFIID SUBUNIT 1"/>
    <property type="match status" value="1"/>
</dbReference>
<gene>
    <name evidence="9" type="ORF">FPE_LOCUS8375</name>
</gene>
<evidence type="ECO:0000313" key="9">
    <source>
        <dbReference type="EMBL" id="CAI9760945.1"/>
    </source>
</evidence>